<dbReference type="VEuPathDB" id="TriTrypDB:TCSYLVIO_009349"/>
<feature type="transmembrane region" description="Helical" evidence="2">
    <location>
        <begin position="198"/>
        <end position="217"/>
    </location>
</feature>
<dbReference type="VEuPathDB" id="TriTrypDB:TcYC6_0021820"/>
<name>A0A2V2WCJ0_TRYCR</name>
<feature type="compositionally biased region" description="Polar residues" evidence="1">
    <location>
        <begin position="314"/>
        <end position="329"/>
    </location>
</feature>
<dbReference type="OrthoDB" id="273279at2759"/>
<evidence type="ECO:0000256" key="2">
    <source>
        <dbReference type="SAM" id="Phobius"/>
    </source>
</evidence>
<evidence type="ECO:0000313" key="4">
    <source>
        <dbReference type="Proteomes" id="UP000246078"/>
    </source>
</evidence>
<feature type="region of interest" description="Disordered" evidence="1">
    <location>
        <begin position="300"/>
        <end position="396"/>
    </location>
</feature>
<dbReference type="VEuPathDB" id="TriTrypDB:TcCLB.511139.30"/>
<feature type="region of interest" description="Disordered" evidence="1">
    <location>
        <begin position="238"/>
        <end position="262"/>
    </location>
</feature>
<protein>
    <submittedName>
        <fullName evidence="3">Uncharacterized protein</fullName>
    </submittedName>
</protein>
<dbReference type="EMBL" id="PRFC01000117">
    <property type="protein sequence ID" value="PWV06271.1"/>
    <property type="molecule type" value="Genomic_DNA"/>
</dbReference>
<evidence type="ECO:0000313" key="3">
    <source>
        <dbReference type="EMBL" id="PWV06271.1"/>
    </source>
</evidence>
<keyword evidence="2" id="KW-0812">Transmembrane</keyword>
<organism evidence="3 4">
    <name type="scientific">Trypanosoma cruzi</name>
    <dbReference type="NCBI Taxonomy" id="5693"/>
    <lineage>
        <taxon>Eukaryota</taxon>
        <taxon>Discoba</taxon>
        <taxon>Euglenozoa</taxon>
        <taxon>Kinetoplastea</taxon>
        <taxon>Metakinetoplastina</taxon>
        <taxon>Trypanosomatida</taxon>
        <taxon>Trypanosomatidae</taxon>
        <taxon>Trypanosoma</taxon>
        <taxon>Schizotrypanum</taxon>
    </lineage>
</organism>
<dbReference type="VEuPathDB" id="TriTrypDB:Tc_MARK_5177"/>
<feature type="transmembrane region" description="Helical" evidence="2">
    <location>
        <begin position="107"/>
        <end position="128"/>
    </location>
</feature>
<dbReference type="VEuPathDB" id="TriTrypDB:TCDM_04201"/>
<feature type="transmembrane region" description="Helical" evidence="2">
    <location>
        <begin position="21"/>
        <end position="42"/>
    </location>
</feature>
<comment type="caution">
    <text evidence="3">The sequence shown here is derived from an EMBL/GenBank/DDBJ whole genome shotgun (WGS) entry which is preliminary data.</text>
</comment>
<dbReference type="VEuPathDB" id="TriTrypDB:BCY84_11554"/>
<keyword evidence="2" id="KW-1133">Transmembrane helix</keyword>
<gene>
    <name evidence="3" type="ORF">C3747_117g73</name>
</gene>
<evidence type="ECO:0000256" key="1">
    <source>
        <dbReference type="SAM" id="MobiDB-lite"/>
    </source>
</evidence>
<dbReference type="Proteomes" id="UP000246078">
    <property type="component" value="Unassembled WGS sequence"/>
</dbReference>
<accession>A0A2V2WCJ0</accession>
<proteinExistence type="predicted"/>
<dbReference type="AlphaFoldDB" id="A0A2V2WCJ0"/>
<sequence length="396" mass="44546">MNIYGRDQRAYNLHRTRGEGWLLHVHTLTIGVQLACLLFAIFRTSNAASATMANNFLVTSLLDLDNFYLLDGCSVLVNRSRTVFSKVSYSLSTENVGYFISRSATNIRLLFTCASLNFVVCTINRLWLWMTLQELRHHFVVIRHDLFIAWELCLIIICIVLLKHVEEENKSLRFYLSKCTRRQANNFTTVTSYIELRVSFYMTLALFLLNALVAIFVRLKNNPGKRILNHEVTQLETPYNHASEGPGMQQQQQQQQHRFQPYNLPPPGVRHGEGEGTTISGNEVVLGTTAAHVGPLEHVENRHFSPGFGPSVSRPMTPSTTTPDPGTLQNREDGAMSAPENSLRSPGDGVHALSHPSWEASLTRFQPPPPPPSLGRMRAAQGDAATEETVELEHRR</sequence>
<dbReference type="VEuPathDB" id="TriTrypDB:TcBrA4_0045420"/>
<dbReference type="VEuPathDB" id="TriTrypDB:TcCLB.508319.60"/>
<feature type="transmembrane region" description="Helical" evidence="2">
    <location>
        <begin position="140"/>
        <end position="162"/>
    </location>
</feature>
<dbReference type="VEuPathDB" id="TriTrypDB:TcG_04898"/>
<dbReference type="VEuPathDB" id="TriTrypDB:TcCL_NonESM03041"/>
<dbReference type="VEuPathDB" id="TriTrypDB:ECC02_002084"/>
<dbReference type="VEuPathDB" id="TriTrypDB:C3747_117g73"/>
<reference evidence="3 4" key="1">
    <citation type="journal article" date="2018" name="Microb. Genom.">
        <title>Expanding an expanded genome: long-read sequencing of Trypanosoma cruzi.</title>
        <authorList>
            <person name="Berna L."/>
            <person name="Rodriguez M."/>
            <person name="Chiribao M.L."/>
            <person name="Parodi-Talice A."/>
            <person name="Pita S."/>
            <person name="Rijo G."/>
            <person name="Alvarez-Valin F."/>
            <person name="Robello C."/>
        </authorList>
    </citation>
    <scope>NUCLEOTIDE SEQUENCE [LARGE SCALE GENOMIC DNA]</scope>
    <source>
        <strain evidence="3 4">TCC</strain>
    </source>
</reference>
<dbReference type="VEuPathDB" id="TriTrypDB:C4B63_43g162"/>
<keyword evidence="2" id="KW-0472">Membrane</keyword>